<dbReference type="GO" id="GO:0046872">
    <property type="term" value="F:metal ion binding"/>
    <property type="evidence" value="ECO:0007669"/>
    <property type="project" value="UniProtKB-KW"/>
</dbReference>
<dbReference type="PANTHER" id="PTHR11358:SF26">
    <property type="entry name" value="GUANIDINO ACID HYDROLASE, MITOCHONDRIAL"/>
    <property type="match status" value="1"/>
</dbReference>
<reference evidence="6 7" key="1">
    <citation type="journal article" date="2015" name="Int. J. Syst. Evol. Microbiol.">
        <title>Novibacillus thermophilus gen. nov., sp. nov., a Gram-staining-negative and moderately thermophilic member of the family Thermoactinomycetaceae.</title>
        <authorList>
            <person name="Yang G."/>
            <person name="Chen J."/>
            <person name="Zhou S."/>
        </authorList>
    </citation>
    <scope>NUCLEOTIDE SEQUENCE [LARGE SCALE GENOMIC DNA]</scope>
    <source>
        <strain evidence="6 7">SG-1</strain>
    </source>
</reference>
<keyword evidence="3 5" id="KW-0378">Hydrolase</keyword>
<dbReference type="Pfam" id="PF00491">
    <property type="entry name" value="Arginase"/>
    <property type="match status" value="1"/>
</dbReference>
<feature type="binding site" evidence="4">
    <location>
        <position position="217"/>
    </location>
    <ligand>
        <name>Mn(2+)</name>
        <dbReference type="ChEBI" id="CHEBI:29035"/>
        <label>1</label>
    </ligand>
</feature>
<dbReference type="Proteomes" id="UP000188603">
    <property type="component" value="Chromosome"/>
</dbReference>
<organism evidence="6 7">
    <name type="scientific">Novibacillus thermophilus</name>
    <dbReference type="NCBI Taxonomy" id="1471761"/>
    <lineage>
        <taxon>Bacteria</taxon>
        <taxon>Bacillati</taxon>
        <taxon>Bacillota</taxon>
        <taxon>Bacilli</taxon>
        <taxon>Bacillales</taxon>
        <taxon>Thermoactinomycetaceae</taxon>
        <taxon>Novibacillus</taxon>
    </lineage>
</organism>
<keyword evidence="7" id="KW-1185">Reference proteome</keyword>
<dbReference type="InterPro" id="IPR005925">
    <property type="entry name" value="Agmatinase-rel"/>
</dbReference>
<evidence type="ECO:0000256" key="4">
    <source>
        <dbReference type="PIRSR" id="PIRSR036979-1"/>
    </source>
</evidence>
<dbReference type="CDD" id="cd11593">
    <property type="entry name" value="Agmatinase-like_2"/>
    <property type="match status" value="1"/>
</dbReference>
<comment type="cofactor">
    <cofactor evidence="4">
        <name>Mn(2+)</name>
        <dbReference type="ChEBI" id="CHEBI:29035"/>
    </cofactor>
    <text evidence="4">Binds 2 manganese ions per subunit.</text>
</comment>
<dbReference type="NCBIfam" id="TIGR01230">
    <property type="entry name" value="agmatinase"/>
    <property type="match status" value="1"/>
</dbReference>
<proteinExistence type="inferred from homology"/>
<dbReference type="AlphaFoldDB" id="A0A1U9K6H2"/>
<feature type="binding site" evidence="4">
    <location>
        <position position="139"/>
    </location>
    <ligand>
        <name>Mn(2+)</name>
        <dbReference type="ChEBI" id="CHEBI:29035"/>
        <label>1</label>
    </ligand>
</feature>
<evidence type="ECO:0000256" key="1">
    <source>
        <dbReference type="ARBA" id="ARBA00009227"/>
    </source>
</evidence>
<feature type="binding site" evidence="4">
    <location>
        <position position="114"/>
    </location>
    <ligand>
        <name>Mn(2+)</name>
        <dbReference type="ChEBI" id="CHEBI:29035"/>
        <label>1</label>
    </ligand>
</feature>
<dbReference type="InterPro" id="IPR023696">
    <property type="entry name" value="Ureohydrolase_dom_sf"/>
</dbReference>
<dbReference type="InterPro" id="IPR006035">
    <property type="entry name" value="Ureohydrolase"/>
</dbReference>
<dbReference type="PROSITE" id="PS01053">
    <property type="entry name" value="ARGINASE_1"/>
    <property type="match status" value="1"/>
</dbReference>
<evidence type="ECO:0000256" key="3">
    <source>
        <dbReference type="ARBA" id="ARBA00022801"/>
    </source>
</evidence>
<evidence type="ECO:0000313" key="7">
    <source>
        <dbReference type="Proteomes" id="UP000188603"/>
    </source>
</evidence>
<dbReference type="GO" id="GO:0033389">
    <property type="term" value="P:putrescine biosynthetic process from arginine, via agmatine"/>
    <property type="evidence" value="ECO:0007669"/>
    <property type="project" value="TreeGrafter"/>
</dbReference>
<dbReference type="GO" id="GO:0008783">
    <property type="term" value="F:agmatinase activity"/>
    <property type="evidence" value="ECO:0007669"/>
    <property type="project" value="TreeGrafter"/>
</dbReference>
<evidence type="ECO:0000256" key="5">
    <source>
        <dbReference type="RuleBase" id="RU003684"/>
    </source>
</evidence>
<protein>
    <submittedName>
        <fullName evidence="6">Agmatinase</fullName>
    </submittedName>
</protein>
<dbReference type="STRING" id="1471761.B0W44_07285"/>
<feature type="binding site" evidence="4">
    <location>
        <position position="137"/>
    </location>
    <ligand>
        <name>Mn(2+)</name>
        <dbReference type="ChEBI" id="CHEBI:29035"/>
        <label>1</label>
    </ligand>
</feature>
<evidence type="ECO:0000256" key="2">
    <source>
        <dbReference type="ARBA" id="ARBA00022723"/>
    </source>
</evidence>
<dbReference type="PANTHER" id="PTHR11358">
    <property type="entry name" value="ARGINASE/AGMATINASE"/>
    <property type="match status" value="1"/>
</dbReference>
<dbReference type="InterPro" id="IPR020855">
    <property type="entry name" value="Ureohydrolase_Mn_BS"/>
</dbReference>
<dbReference type="PROSITE" id="PS51409">
    <property type="entry name" value="ARGINASE_2"/>
    <property type="match status" value="1"/>
</dbReference>
<feature type="binding site" evidence="4">
    <location>
        <position position="141"/>
    </location>
    <ligand>
        <name>Mn(2+)</name>
        <dbReference type="ChEBI" id="CHEBI:29035"/>
        <label>1</label>
    </ligand>
</feature>
<sequence length="289" mass="32548">MTELNRKWQSTGVFNYTQSDYDQAKVVIVGAPMDYSVSFKTGTRFGPQGIRHASYGLEEYSPYVDRHLSNVPVYDKGDLVLPFGNVDESLNIIYKGVKEVVQDKKVPFVLGGEHLISLPCIQAVAEHYPDLVVLHFDAHTDLRDSFFGEKRSHATVIRRVIELLGKGKVYHYGIRSGEQHEFRYADAMSHMRRYTVLSPLKDDIKHLQNRPVYVTFDIDCIDPAYCPGTGTPEPGGISSAEAFEAIHLLKELNVVGMDLVEVSPHLDHSGITDMTAAKLVREAILSYWF</sequence>
<gene>
    <name evidence="6" type="ORF">B0W44_07285</name>
</gene>
<dbReference type="PIRSF" id="PIRSF036979">
    <property type="entry name" value="Arginase"/>
    <property type="match status" value="1"/>
</dbReference>
<keyword evidence="4" id="KW-0464">Manganese</keyword>
<dbReference type="RefSeq" id="WP_077719480.1">
    <property type="nucleotide sequence ID" value="NZ_CP019699.1"/>
</dbReference>
<keyword evidence="2 4" id="KW-0479">Metal-binding</keyword>
<comment type="similarity">
    <text evidence="1">Belongs to the arginase family. Agmatinase subfamily.</text>
</comment>
<dbReference type="KEGG" id="ntr:B0W44_07285"/>
<feature type="binding site" evidence="4">
    <location>
        <position position="219"/>
    </location>
    <ligand>
        <name>Mn(2+)</name>
        <dbReference type="ChEBI" id="CHEBI:29035"/>
        <label>1</label>
    </ligand>
</feature>
<dbReference type="Gene3D" id="3.40.800.10">
    <property type="entry name" value="Ureohydrolase domain"/>
    <property type="match status" value="1"/>
</dbReference>
<dbReference type="OrthoDB" id="9788689at2"/>
<name>A0A1U9K6H2_9BACL</name>
<accession>A0A1U9K6H2</accession>
<evidence type="ECO:0000313" key="6">
    <source>
        <dbReference type="EMBL" id="AQS55613.1"/>
    </source>
</evidence>
<dbReference type="SUPFAM" id="SSF52768">
    <property type="entry name" value="Arginase/deacetylase"/>
    <property type="match status" value="1"/>
</dbReference>
<dbReference type="EMBL" id="CP019699">
    <property type="protein sequence ID" value="AQS55613.1"/>
    <property type="molecule type" value="Genomic_DNA"/>
</dbReference>